<organism evidence="2 3">
    <name type="scientific">Brasilonema bromeliae SPC951</name>
    <dbReference type="NCBI Taxonomy" id="385972"/>
    <lineage>
        <taxon>Bacteria</taxon>
        <taxon>Bacillati</taxon>
        <taxon>Cyanobacteriota</taxon>
        <taxon>Cyanophyceae</taxon>
        <taxon>Nostocales</taxon>
        <taxon>Scytonemataceae</taxon>
        <taxon>Brasilonema</taxon>
        <taxon>Bromeliae group (in: Brasilonema)</taxon>
    </lineage>
</organism>
<evidence type="ECO:0000313" key="3">
    <source>
        <dbReference type="Proteomes" id="UP000718564"/>
    </source>
</evidence>
<keyword evidence="1" id="KW-1133">Transmembrane helix</keyword>
<dbReference type="RefSeq" id="WP_169153687.1">
    <property type="nucleotide sequence ID" value="NZ_CAWPJE010000315.1"/>
</dbReference>
<keyword evidence="3" id="KW-1185">Reference proteome</keyword>
<comment type="caution">
    <text evidence="2">The sequence shown here is derived from an EMBL/GenBank/DDBJ whole genome shotgun (WGS) entry which is preliminary data.</text>
</comment>
<keyword evidence="1" id="KW-0472">Membrane</keyword>
<gene>
    <name evidence="2" type="ORF">DP116_02615</name>
</gene>
<evidence type="ECO:0000256" key="1">
    <source>
        <dbReference type="SAM" id="Phobius"/>
    </source>
</evidence>
<feature type="transmembrane region" description="Helical" evidence="1">
    <location>
        <begin position="69"/>
        <end position="93"/>
    </location>
</feature>
<keyword evidence="1" id="KW-0812">Transmembrane</keyword>
<accession>A0ABX1P2T7</accession>
<name>A0ABX1P2T7_9CYAN</name>
<dbReference type="Proteomes" id="UP000718564">
    <property type="component" value="Unassembled WGS sequence"/>
</dbReference>
<proteinExistence type="predicted"/>
<evidence type="ECO:0000313" key="2">
    <source>
        <dbReference type="EMBL" id="NMG18398.1"/>
    </source>
</evidence>
<reference evidence="2 3" key="1">
    <citation type="submission" date="2018-06" db="EMBL/GenBank/DDBJ databases">
        <title>Comparative genomics of Brasilonema spp. strains.</title>
        <authorList>
            <person name="Alvarenga D.O."/>
            <person name="Fiore M.F."/>
            <person name="Varani A.M."/>
        </authorList>
    </citation>
    <scope>NUCLEOTIDE SEQUENCE [LARGE SCALE GENOMIC DNA]</scope>
    <source>
        <strain evidence="2 3">SPC951</strain>
    </source>
</reference>
<feature type="transmembrane region" description="Helical" evidence="1">
    <location>
        <begin position="12"/>
        <end position="35"/>
    </location>
</feature>
<feature type="transmembrane region" description="Helical" evidence="1">
    <location>
        <begin position="136"/>
        <end position="154"/>
    </location>
</feature>
<dbReference type="EMBL" id="QMEB01000010">
    <property type="protein sequence ID" value="NMG18398.1"/>
    <property type="molecule type" value="Genomic_DNA"/>
</dbReference>
<sequence length="282" mass="32104">MSPASQNSDRANLLGSFASLLGVLGIFLYFIGWIYRWAYFGFFEVEITTLNLPLESFLLVPIQVILGDFWIFIRTIIVVSITVVLIQFTLWLIRSPKVSSPASTSKSPISRFTQKLHGFWLLKPLRSFAQLFPQPFRHEIVIIAWILVALFWLARWQGTADAYQDAVNNTSTRPIVTLVSPSDKMALGRNPDDLLTNLPLKNSRIIGDVNQFRQIFGRETNDTTNPEQPIVWRLLIENNNWVYLFPAMQPGAKANQRPPVLAINTGDGQVQLLIRSRPKRLP</sequence>
<protein>
    <submittedName>
        <fullName evidence="2">Uncharacterized protein</fullName>
    </submittedName>
</protein>